<gene>
    <name evidence="6" type="ORF">PG993_011873</name>
</gene>
<feature type="transmembrane region" description="Helical" evidence="5">
    <location>
        <begin position="131"/>
        <end position="153"/>
    </location>
</feature>
<feature type="transmembrane region" description="Helical" evidence="5">
    <location>
        <begin position="360"/>
        <end position="381"/>
    </location>
</feature>
<dbReference type="InterPro" id="IPR011701">
    <property type="entry name" value="MFS"/>
</dbReference>
<comment type="subcellular location">
    <subcellularLocation>
        <location evidence="1">Membrane</location>
        <topology evidence="1">Multi-pass membrane protein</topology>
    </subcellularLocation>
</comment>
<evidence type="ECO:0000256" key="3">
    <source>
        <dbReference type="ARBA" id="ARBA00022989"/>
    </source>
</evidence>
<dbReference type="Pfam" id="PF07690">
    <property type="entry name" value="MFS_1"/>
    <property type="match status" value="1"/>
</dbReference>
<feature type="transmembrane region" description="Helical" evidence="5">
    <location>
        <begin position="504"/>
        <end position="524"/>
    </location>
</feature>
<feature type="transmembrane region" description="Helical" evidence="5">
    <location>
        <begin position="469"/>
        <end position="492"/>
    </location>
</feature>
<keyword evidence="3 5" id="KW-1133">Transmembrane helix</keyword>
<evidence type="ECO:0000256" key="2">
    <source>
        <dbReference type="ARBA" id="ARBA00022692"/>
    </source>
</evidence>
<organism evidence="6 7">
    <name type="scientific">Apiospora rasikravindrae</name>
    <dbReference type="NCBI Taxonomy" id="990691"/>
    <lineage>
        <taxon>Eukaryota</taxon>
        <taxon>Fungi</taxon>
        <taxon>Dikarya</taxon>
        <taxon>Ascomycota</taxon>
        <taxon>Pezizomycotina</taxon>
        <taxon>Sordariomycetes</taxon>
        <taxon>Xylariomycetidae</taxon>
        <taxon>Amphisphaeriales</taxon>
        <taxon>Apiosporaceae</taxon>
        <taxon>Apiospora</taxon>
    </lineage>
</organism>
<protein>
    <recommendedName>
        <fullName evidence="8">MFS transporter</fullName>
    </recommendedName>
</protein>
<feature type="transmembrane region" description="Helical" evidence="5">
    <location>
        <begin position="443"/>
        <end position="462"/>
    </location>
</feature>
<sequence length="540" mass="58770">MSDTKMEEGRTETIENIKERHGHTHDHANGTVQLIDSKHVVLIPTPSRDPYDPLNLPEWHKNLIVLIIGLYSAFAVLATSGMGAIAPVVTAMYPDDDPARVTDLLTYPTLFMGIGNLFAMPLSDAVGRRPVFLGSLALAIVAGVWCACSGGSLRSHIAARDVLSMAAGQSEALTALMVQEVSFVHQRATKGTWNAAIQGSVCGAMFVATTYLVPAWGLKWWYGIITIVNALILIFAFVFVPETLYTRVVEDYDGETHESNSSTTSDSPKIERVTTTANHTLDYARYGPRTWRRDLRIFALPAPRWDRMATLYRDAARGFTVPTILWLLVLNGAFLGVYVFQSSTFAGILLAPPFGLASEWLGFVQMALIVANLVALPVVGYGSDYLIKLASRINKGVYEPEFRLLTGILPAAAAVVSCVIFGQTGAHPDRPQWSSWAGIAVPYAVGYAAFLGANTVGITYVLDSWPREAGALLLVVAAGRGFISFGLGYATVPSVDRLGYDGAMNMYAVVCGVVSLVGVPAFFLGKRIRLWTRRHYWPVE</sequence>
<name>A0ABR1S0U9_9PEZI</name>
<proteinExistence type="predicted"/>
<evidence type="ECO:0000313" key="7">
    <source>
        <dbReference type="Proteomes" id="UP001444661"/>
    </source>
</evidence>
<reference evidence="6 7" key="1">
    <citation type="submission" date="2023-01" db="EMBL/GenBank/DDBJ databases">
        <title>Analysis of 21 Apiospora genomes using comparative genomics revels a genus with tremendous synthesis potential of carbohydrate active enzymes and secondary metabolites.</title>
        <authorList>
            <person name="Sorensen T."/>
        </authorList>
    </citation>
    <scope>NUCLEOTIDE SEQUENCE [LARGE SCALE GENOMIC DNA]</scope>
    <source>
        <strain evidence="6 7">CBS 33761</strain>
    </source>
</reference>
<feature type="transmembrane region" description="Helical" evidence="5">
    <location>
        <begin position="402"/>
        <end position="423"/>
    </location>
</feature>
<dbReference type="PROSITE" id="PS00216">
    <property type="entry name" value="SUGAR_TRANSPORT_1"/>
    <property type="match status" value="1"/>
</dbReference>
<accession>A0ABR1S0U9</accession>
<evidence type="ECO:0000256" key="4">
    <source>
        <dbReference type="ARBA" id="ARBA00023136"/>
    </source>
</evidence>
<evidence type="ECO:0000313" key="6">
    <source>
        <dbReference type="EMBL" id="KAK8023807.1"/>
    </source>
</evidence>
<dbReference type="InterPro" id="IPR036259">
    <property type="entry name" value="MFS_trans_sf"/>
</dbReference>
<keyword evidence="2 5" id="KW-0812">Transmembrane</keyword>
<evidence type="ECO:0000256" key="1">
    <source>
        <dbReference type="ARBA" id="ARBA00004141"/>
    </source>
</evidence>
<dbReference type="PANTHER" id="PTHR23502:SF164">
    <property type="entry name" value="MAJOR FACILITATOR SUPERFAMILY (MFS) PROFILE DOMAIN-CONTAINING PROTEIN"/>
    <property type="match status" value="1"/>
</dbReference>
<dbReference type="PANTHER" id="PTHR23502">
    <property type="entry name" value="MAJOR FACILITATOR SUPERFAMILY"/>
    <property type="match status" value="1"/>
</dbReference>
<evidence type="ECO:0008006" key="8">
    <source>
        <dbReference type="Google" id="ProtNLM"/>
    </source>
</evidence>
<dbReference type="InterPro" id="IPR005829">
    <property type="entry name" value="Sugar_transporter_CS"/>
</dbReference>
<feature type="transmembrane region" description="Helical" evidence="5">
    <location>
        <begin position="220"/>
        <end position="240"/>
    </location>
</feature>
<feature type="transmembrane region" description="Helical" evidence="5">
    <location>
        <begin position="195"/>
        <end position="214"/>
    </location>
</feature>
<comment type="caution">
    <text evidence="6">The sequence shown here is derived from an EMBL/GenBank/DDBJ whole genome shotgun (WGS) entry which is preliminary data.</text>
</comment>
<dbReference type="Gene3D" id="1.20.1250.20">
    <property type="entry name" value="MFS general substrate transporter like domains"/>
    <property type="match status" value="1"/>
</dbReference>
<keyword evidence="4 5" id="KW-0472">Membrane</keyword>
<dbReference type="EMBL" id="JAQQWK010000011">
    <property type="protein sequence ID" value="KAK8023807.1"/>
    <property type="molecule type" value="Genomic_DNA"/>
</dbReference>
<keyword evidence="7" id="KW-1185">Reference proteome</keyword>
<feature type="transmembrane region" description="Helical" evidence="5">
    <location>
        <begin position="318"/>
        <end position="340"/>
    </location>
</feature>
<dbReference type="SUPFAM" id="SSF103473">
    <property type="entry name" value="MFS general substrate transporter"/>
    <property type="match status" value="1"/>
</dbReference>
<evidence type="ECO:0000256" key="5">
    <source>
        <dbReference type="SAM" id="Phobius"/>
    </source>
</evidence>
<dbReference type="Proteomes" id="UP001444661">
    <property type="component" value="Unassembled WGS sequence"/>
</dbReference>
<feature type="transmembrane region" description="Helical" evidence="5">
    <location>
        <begin position="63"/>
        <end position="89"/>
    </location>
</feature>